<evidence type="ECO:0000313" key="2">
    <source>
        <dbReference type="EMBL" id="GGN58461.1"/>
    </source>
</evidence>
<feature type="transmembrane region" description="Helical" evidence="1">
    <location>
        <begin position="78"/>
        <end position="100"/>
    </location>
</feature>
<gene>
    <name evidence="2" type="ORF">GCM10007971_20570</name>
</gene>
<sequence>MERFFSELIIFHYDFLFIIAGLLLLLCMFILARRLIEWGKERDYLLAFIVGSSFFLNLFFFILVIGKKEGHAVIFLPYLLQIIGIYGLLLLFGLGCRFVFKRIVRKRA</sequence>
<evidence type="ECO:0000313" key="3">
    <source>
        <dbReference type="Proteomes" id="UP000624041"/>
    </source>
</evidence>
<reference evidence="2" key="1">
    <citation type="journal article" date="2014" name="Int. J. Syst. Evol. Microbiol.">
        <title>Complete genome sequence of Corynebacterium casei LMG S-19264T (=DSM 44701T), isolated from a smear-ripened cheese.</title>
        <authorList>
            <consortium name="US DOE Joint Genome Institute (JGI-PGF)"/>
            <person name="Walter F."/>
            <person name="Albersmeier A."/>
            <person name="Kalinowski J."/>
            <person name="Ruckert C."/>
        </authorList>
    </citation>
    <scope>NUCLEOTIDE SEQUENCE</scope>
    <source>
        <strain evidence="2">JCM 17251</strain>
    </source>
</reference>
<keyword evidence="1" id="KW-0812">Transmembrane</keyword>
<keyword evidence="3" id="KW-1185">Reference proteome</keyword>
<feature type="transmembrane region" description="Helical" evidence="1">
    <location>
        <begin position="44"/>
        <end position="66"/>
    </location>
</feature>
<dbReference type="RefSeq" id="WP_188857081.1">
    <property type="nucleotide sequence ID" value="NZ_BMOS01000012.1"/>
</dbReference>
<name>A0A917XY89_9BACI</name>
<keyword evidence="1" id="KW-1133">Transmembrane helix</keyword>
<feature type="transmembrane region" description="Helical" evidence="1">
    <location>
        <begin position="12"/>
        <end position="32"/>
    </location>
</feature>
<keyword evidence="1" id="KW-0472">Membrane</keyword>
<organism evidence="2 3">
    <name type="scientific">Oceanobacillus indicireducens</name>
    <dbReference type="NCBI Taxonomy" id="1004261"/>
    <lineage>
        <taxon>Bacteria</taxon>
        <taxon>Bacillati</taxon>
        <taxon>Bacillota</taxon>
        <taxon>Bacilli</taxon>
        <taxon>Bacillales</taxon>
        <taxon>Bacillaceae</taxon>
        <taxon>Oceanobacillus</taxon>
    </lineage>
</organism>
<proteinExistence type="predicted"/>
<evidence type="ECO:0000256" key="1">
    <source>
        <dbReference type="SAM" id="Phobius"/>
    </source>
</evidence>
<comment type="caution">
    <text evidence="2">The sequence shown here is derived from an EMBL/GenBank/DDBJ whole genome shotgun (WGS) entry which is preliminary data.</text>
</comment>
<accession>A0A917XY89</accession>
<protein>
    <submittedName>
        <fullName evidence="2">Uncharacterized protein</fullName>
    </submittedName>
</protein>
<reference evidence="2" key="2">
    <citation type="submission" date="2020-09" db="EMBL/GenBank/DDBJ databases">
        <authorList>
            <person name="Sun Q."/>
            <person name="Ohkuma M."/>
        </authorList>
    </citation>
    <scope>NUCLEOTIDE SEQUENCE</scope>
    <source>
        <strain evidence="2">JCM 17251</strain>
    </source>
</reference>
<dbReference type="Proteomes" id="UP000624041">
    <property type="component" value="Unassembled WGS sequence"/>
</dbReference>
<dbReference type="AlphaFoldDB" id="A0A917XY89"/>
<dbReference type="EMBL" id="BMOS01000012">
    <property type="protein sequence ID" value="GGN58461.1"/>
    <property type="molecule type" value="Genomic_DNA"/>
</dbReference>